<protein>
    <submittedName>
        <fullName evidence="1">Uncharacterized protein</fullName>
    </submittedName>
</protein>
<dbReference type="Proteomes" id="UP000060778">
    <property type="component" value="Chromosome"/>
</dbReference>
<dbReference type="GeneID" id="30680453"/>
<dbReference type="AlphaFoldDB" id="A0A0U2VF06"/>
<evidence type="ECO:0000313" key="2">
    <source>
        <dbReference type="Proteomes" id="UP000060778"/>
    </source>
</evidence>
<gene>
    <name evidence="1" type="ORF">EYM_05345</name>
</gene>
<dbReference type="RefSeq" id="WP_075049989.1">
    <property type="nucleotide sequence ID" value="NZ_CP006867.1"/>
</dbReference>
<keyword evidence="2" id="KW-1185">Reference proteome</keyword>
<name>A0A0U2VF06_9CREN</name>
<dbReference type="EMBL" id="CP006867">
    <property type="protein sequence ID" value="ALU12578.1"/>
    <property type="molecule type" value="Genomic_DNA"/>
</dbReference>
<proteinExistence type="predicted"/>
<organism evidence="1 2">
    <name type="scientific">Ignicoccus islandicus DSM 13165</name>
    <dbReference type="NCBI Taxonomy" id="940295"/>
    <lineage>
        <taxon>Archaea</taxon>
        <taxon>Thermoproteota</taxon>
        <taxon>Thermoprotei</taxon>
        <taxon>Desulfurococcales</taxon>
        <taxon>Desulfurococcaceae</taxon>
        <taxon>Ignicoccus</taxon>
    </lineage>
</organism>
<reference evidence="1 2" key="1">
    <citation type="submission" date="2013-11" db="EMBL/GenBank/DDBJ databases">
        <title>Comparative genomics of Ignicoccus.</title>
        <authorList>
            <person name="Podar M."/>
        </authorList>
    </citation>
    <scope>NUCLEOTIDE SEQUENCE [LARGE SCALE GENOMIC DNA]</scope>
    <source>
        <strain evidence="1 2">DSM 13165</strain>
    </source>
</reference>
<evidence type="ECO:0000313" key="1">
    <source>
        <dbReference type="EMBL" id="ALU12578.1"/>
    </source>
</evidence>
<accession>A0A0U2VF06</accession>
<dbReference type="KEGG" id="iis:EYM_05345"/>
<sequence>MKSSLENLVNAFNRVFETLGEGRPFELGSLKLVRNVNEDVLEELRKAFTEELDDLFKDIDYKKALTLFLATINRDSEISIRGMLGRPHLLRGGTQI</sequence>
<dbReference type="STRING" id="940295.EYM_05345"/>